<dbReference type="SUPFAM" id="SSF51569">
    <property type="entry name" value="Aldolase"/>
    <property type="match status" value="1"/>
</dbReference>
<dbReference type="Pfam" id="PF06187">
    <property type="entry name" value="DUF993"/>
    <property type="match status" value="1"/>
</dbReference>
<name>A0A7U9DVD0_STRLI</name>
<dbReference type="EMBL" id="CM001889">
    <property type="protein sequence ID" value="EOY47813.1"/>
    <property type="molecule type" value="Genomic_DNA"/>
</dbReference>
<dbReference type="Proteomes" id="UP000014062">
    <property type="component" value="Chromosome"/>
</dbReference>
<reference evidence="2" key="1">
    <citation type="journal article" date="2013" name="Genome Biol. Evol.">
        <title>The genome sequence of Streptomyces lividans 66 reveals a novel tRNA-dependent peptide biosynthetic system within a metal-related genomic island.</title>
        <authorList>
            <person name="Cruz-Morales P."/>
            <person name="Vijgenboom E."/>
            <person name="Iruegas-Bocardo F."/>
            <person name="Girard G."/>
            <person name="Yanez-Guerra L.A."/>
            <person name="Ramos-Aboites H.E."/>
            <person name="Pernodet J.L."/>
            <person name="Anne J."/>
            <person name="van Wezel G.P."/>
            <person name="Barona-Gomez F."/>
        </authorList>
    </citation>
    <scope>NUCLEOTIDE SEQUENCE [LARGE SCALE GENOMIC DNA]</scope>
    <source>
        <strain evidence="2">1326</strain>
    </source>
</reference>
<evidence type="ECO:0000313" key="1">
    <source>
        <dbReference type="EMBL" id="EOY47813.1"/>
    </source>
</evidence>
<evidence type="ECO:0000313" key="2">
    <source>
        <dbReference type="Proteomes" id="UP000014062"/>
    </source>
</evidence>
<dbReference type="InterPro" id="IPR013785">
    <property type="entry name" value="Aldolase_TIM"/>
</dbReference>
<evidence type="ECO:0008006" key="3">
    <source>
        <dbReference type="Google" id="ProtNLM"/>
    </source>
</evidence>
<accession>A0A7U9DVD0</accession>
<dbReference type="InterPro" id="IPR009334">
    <property type="entry name" value="DUF993"/>
</dbReference>
<dbReference type="RefSeq" id="WP_003976049.1">
    <property type="nucleotide sequence ID" value="NZ_CM001889.1"/>
</dbReference>
<dbReference type="AlphaFoldDB" id="A0A7U9DVD0"/>
<organism evidence="1 2">
    <name type="scientific">Streptomyces lividans 1326</name>
    <dbReference type="NCBI Taxonomy" id="1200984"/>
    <lineage>
        <taxon>Bacteria</taxon>
        <taxon>Bacillati</taxon>
        <taxon>Actinomycetota</taxon>
        <taxon>Actinomycetes</taxon>
        <taxon>Kitasatosporales</taxon>
        <taxon>Streptomycetaceae</taxon>
        <taxon>Streptomyces</taxon>
    </lineage>
</organism>
<proteinExistence type="predicted"/>
<gene>
    <name evidence="1" type="ORF">SLI_3100</name>
</gene>
<dbReference type="Gene3D" id="3.20.20.70">
    <property type="entry name" value="Aldolase class I"/>
    <property type="match status" value="1"/>
</dbReference>
<sequence>MTLHLPSADGTLRAYEPRTEPLPALRATSGSAFSSRTVFSAAHVVADPYADTTPDGPAAVDWDATLAFRRHLWSHGLGVAEAMDTAQRGMGLDWPTAAELIRRSAAEARATGGRIACGVGTDQLTATAATAATLAGVRSAYEEQLAVVEESGAQAILMASRALAATAQGPDDYLEVYGHLLRQAAEPVILHWLGPMFDPALEGYWGSSDLDAATDTFLEVIAAHPDKVDGIKVSLLDAQREIDLRRRLPRGVRCYTGDDFNYPELIAGDEQGFSHALLGIFDPLGPLAAEAVRVLDTGDTDGFRALLDPTVELSRHLFRAPTRYYKTGVVFLAWLAGHQSHFTMVGGLQSARSLPHLARAYELADGLGLFPDPKLAEERMRNLLALYGVNR</sequence>
<protein>
    <recommendedName>
        <fullName evidence="3">Dihydrodipicolinate synthase family protein</fullName>
    </recommendedName>
</protein>